<evidence type="ECO:0000313" key="4">
    <source>
        <dbReference type="Proteomes" id="UP001160483"/>
    </source>
</evidence>
<feature type="chain" id="PRO_5043347591" description="Reverse transcriptase Ty1/copia-type domain-containing protein" evidence="1">
    <location>
        <begin position="21"/>
        <end position="196"/>
    </location>
</feature>
<dbReference type="EMBL" id="CAKKTJ010000147">
    <property type="protein sequence ID" value="CAH0476262.1"/>
    <property type="molecule type" value="Genomic_DNA"/>
</dbReference>
<evidence type="ECO:0000313" key="3">
    <source>
        <dbReference type="EMBL" id="CAH0476262.1"/>
    </source>
</evidence>
<feature type="signal peptide" evidence="1">
    <location>
        <begin position="1"/>
        <end position="20"/>
    </location>
</feature>
<reference evidence="3" key="1">
    <citation type="submission" date="2021-11" db="EMBL/GenBank/DDBJ databases">
        <authorList>
            <person name="Islam A."/>
            <person name="Islam S."/>
            <person name="Flora M.S."/>
            <person name="Rahman M."/>
            <person name="Ziaur R.M."/>
            <person name="Epstein J.H."/>
            <person name="Hassan M."/>
            <person name="Klassen M."/>
            <person name="Woodard K."/>
            <person name="Webb A."/>
            <person name="Webby R.J."/>
            <person name="El Zowalaty M.E."/>
        </authorList>
    </citation>
    <scope>NUCLEOTIDE SEQUENCE</scope>
    <source>
        <strain evidence="3">Pbs3</strain>
    </source>
</reference>
<protein>
    <recommendedName>
        <fullName evidence="2">Reverse transcriptase Ty1/copia-type domain-containing protein</fullName>
    </recommendedName>
</protein>
<name>A0AAU9KVT5_9STRA</name>
<dbReference type="InterPro" id="IPR013103">
    <property type="entry name" value="RVT_2"/>
</dbReference>
<accession>A0AAU9KVT5</accession>
<organism evidence="3 4">
    <name type="scientific">Peronospora belbahrii</name>
    <dbReference type="NCBI Taxonomy" id="622444"/>
    <lineage>
        <taxon>Eukaryota</taxon>
        <taxon>Sar</taxon>
        <taxon>Stramenopiles</taxon>
        <taxon>Oomycota</taxon>
        <taxon>Peronosporomycetes</taxon>
        <taxon>Peronosporales</taxon>
        <taxon>Peronosporaceae</taxon>
        <taxon>Peronospora</taxon>
    </lineage>
</organism>
<comment type="caution">
    <text evidence="3">The sequence shown here is derived from an EMBL/GenBank/DDBJ whole genome shotgun (WGS) entry which is preliminary data.</text>
</comment>
<gene>
    <name evidence="3" type="ORF">PBS003_LOCUS3049</name>
</gene>
<feature type="domain" description="Reverse transcriptase Ty1/copia-type" evidence="2">
    <location>
        <begin position="2"/>
        <end position="160"/>
    </location>
</feature>
<evidence type="ECO:0000256" key="1">
    <source>
        <dbReference type="SAM" id="SignalP"/>
    </source>
</evidence>
<evidence type="ECO:0000259" key="2">
    <source>
        <dbReference type="Pfam" id="PF07727"/>
    </source>
</evidence>
<dbReference type="AlphaFoldDB" id="A0AAU9KVT5"/>
<dbReference type="Pfam" id="PF07727">
    <property type="entry name" value="RVT_2"/>
    <property type="match status" value="1"/>
</dbReference>
<proteinExistence type="predicted"/>
<keyword evidence="1" id="KW-0732">Signal</keyword>
<sequence>MSSFRLVMALSAFLGLKVYDADINTAYLNAKLQIPQYVNKIEGFPCRNNGSFYIVRKALYGLRQAGREWIKELDRWMTGNSYVRCSSEPCLYYKTSKDGQITLVLVYVDDIVCATNTEGEKIDLFAKLESRYGIKDQGLLSEYLGVRVKNDDSAICITKAYMPKQFLKSSVFMMPTRLEIHLRLDKSYHRSHQRMK</sequence>
<dbReference type="Proteomes" id="UP001160483">
    <property type="component" value="Unassembled WGS sequence"/>
</dbReference>